<evidence type="ECO:0000256" key="1">
    <source>
        <dbReference type="SAM" id="MobiDB-lite"/>
    </source>
</evidence>
<organism evidence="2 3">
    <name type="scientific">Kwoniella mangroviensis CBS 10435</name>
    <dbReference type="NCBI Taxonomy" id="1331196"/>
    <lineage>
        <taxon>Eukaryota</taxon>
        <taxon>Fungi</taxon>
        <taxon>Dikarya</taxon>
        <taxon>Basidiomycota</taxon>
        <taxon>Agaricomycotina</taxon>
        <taxon>Tremellomycetes</taxon>
        <taxon>Tremellales</taxon>
        <taxon>Cryptococcaceae</taxon>
        <taxon>Kwoniella</taxon>
    </lineage>
</organism>
<dbReference type="Proteomes" id="UP000092583">
    <property type="component" value="Unassembled WGS sequence"/>
</dbReference>
<reference evidence="2 3" key="1">
    <citation type="submission" date="2013-07" db="EMBL/GenBank/DDBJ databases">
        <title>The Genome Sequence of Kwoniella mangroviensis CBS10435.</title>
        <authorList>
            <consortium name="The Broad Institute Genome Sequencing Platform"/>
            <person name="Cuomo C."/>
            <person name="Litvintseva A."/>
            <person name="Chen Y."/>
            <person name="Heitman J."/>
            <person name="Sun S."/>
            <person name="Springer D."/>
            <person name="Dromer F."/>
            <person name="Young S.K."/>
            <person name="Zeng Q."/>
            <person name="Gargeya S."/>
            <person name="Fitzgerald M."/>
            <person name="Abouelleil A."/>
            <person name="Alvarado L."/>
            <person name="Berlin A.M."/>
            <person name="Chapman S.B."/>
            <person name="Dewar J."/>
            <person name="Goldberg J."/>
            <person name="Griggs A."/>
            <person name="Gujja S."/>
            <person name="Hansen M."/>
            <person name="Howarth C."/>
            <person name="Imamovic A."/>
            <person name="Larimer J."/>
            <person name="McCowan C."/>
            <person name="Murphy C."/>
            <person name="Pearson M."/>
            <person name="Priest M."/>
            <person name="Roberts A."/>
            <person name="Saif S."/>
            <person name="Shea T."/>
            <person name="Sykes S."/>
            <person name="Wortman J."/>
            <person name="Nusbaum C."/>
            <person name="Birren B."/>
        </authorList>
    </citation>
    <scope>NUCLEOTIDE SEQUENCE [LARGE SCALE GENOMIC DNA]</scope>
    <source>
        <strain evidence="2 3">CBS 10435</strain>
    </source>
</reference>
<feature type="region of interest" description="Disordered" evidence="1">
    <location>
        <begin position="1"/>
        <end position="31"/>
    </location>
</feature>
<accession>A0A1B9J0Q4</accession>
<name>A0A1B9J0Q4_9TREE</name>
<dbReference type="EMBL" id="KI669459">
    <property type="protein sequence ID" value="OCF61358.1"/>
    <property type="molecule type" value="Genomic_DNA"/>
</dbReference>
<gene>
    <name evidence="2" type="ORF">L486_01006</name>
</gene>
<keyword evidence="3" id="KW-1185">Reference proteome</keyword>
<dbReference type="OrthoDB" id="10441236at2759"/>
<evidence type="ECO:0000313" key="2">
    <source>
        <dbReference type="EMBL" id="OCF61358.1"/>
    </source>
</evidence>
<feature type="compositionally biased region" description="Basic and acidic residues" evidence="1">
    <location>
        <begin position="7"/>
        <end position="19"/>
    </location>
</feature>
<proteinExistence type="predicted"/>
<sequence>MSSTSLRCDHRHDRQHSGEIELDQLGDDTNIVPPPLTLRETTWSRTGQTRVNTWGSADNTESSKGKEAIKFTDFDDVELTELEDMVPPLPTHCDTASSAEHNNKRRPCGQNASRTSRKTLDQIAPVIHPRSNEPIETLIFDWQWGQGQLYSKKDPQTSLDEPVIRRDTYLSVLPQWRAIADKYKQKADDINTSKYKHGSDTAEFHYSIMEEHKARENYWEASVAWDTCMSELYGRSMDAAVRSTAKMFTSIKKEQKKRYGQSTELADEVLAKTWKEAMYNHFDETLSDFLQTWNHQKPVKKRELKKADEQMRKLRELHHALNYGTISMSGDRDHITCTWISRTIEERGLPGPGILVGREPKDKSRIVAETGWTWKDGQVTFLGAD</sequence>
<feature type="region of interest" description="Disordered" evidence="1">
    <location>
        <begin position="88"/>
        <end position="114"/>
    </location>
</feature>
<dbReference type="AlphaFoldDB" id="A0A1B9J0Q4"/>
<protein>
    <submittedName>
        <fullName evidence="2">Uncharacterized protein</fullName>
    </submittedName>
</protein>
<reference evidence="3" key="2">
    <citation type="submission" date="2013-12" db="EMBL/GenBank/DDBJ databases">
        <title>Evolution of pathogenesis and genome organization in the Tremellales.</title>
        <authorList>
            <person name="Cuomo C."/>
            <person name="Litvintseva A."/>
            <person name="Heitman J."/>
            <person name="Chen Y."/>
            <person name="Sun S."/>
            <person name="Springer D."/>
            <person name="Dromer F."/>
            <person name="Young S."/>
            <person name="Zeng Q."/>
            <person name="Chapman S."/>
            <person name="Gujja S."/>
            <person name="Saif S."/>
            <person name="Birren B."/>
        </authorList>
    </citation>
    <scope>NUCLEOTIDE SEQUENCE [LARGE SCALE GENOMIC DNA]</scope>
    <source>
        <strain evidence="3">CBS 10435</strain>
    </source>
</reference>
<evidence type="ECO:0000313" key="3">
    <source>
        <dbReference type="Proteomes" id="UP000092583"/>
    </source>
</evidence>